<feature type="transmembrane region" description="Helical" evidence="1">
    <location>
        <begin position="313"/>
        <end position="334"/>
    </location>
</feature>
<dbReference type="EMBL" id="BSPO01000002">
    <property type="protein sequence ID" value="GLS83204.1"/>
    <property type="molecule type" value="Genomic_DNA"/>
</dbReference>
<protein>
    <submittedName>
        <fullName evidence="3">ATPase AAA</fullName>
    </submittedName>
</protein>
<keyword evidence="1" id="KW-0812">Transmembrane</keyword>
<feature type="transmembrane region" description="Helical" evidence="1">
    <location>
        <begin position="162"/>
        <end position="182"/>
    </location>
</feature>
<keyword evidence="4" id="KW-1185">Reference proteome</keyword>
<keyword evidence="1" id="KW-0472">Membrane</keyword>
<dbReference type="InterPro" id="IPR049945">
    <property type="entry name" value="AAA_22"/>
</dbReference>
<gene>
    <name evidence="3" type="ORF">GCM10007894_11810</name>
</gene>
<organism evidence="3 4">
    <name type="scientific">Paraferrimonas haliotis</name>
    <dbReference type="NCBI Taxonomy" id="2013866"/>
    <lineage>
        <taxon>Bacteria</taxon>
        <taxon>Pseudomonadati</taxon>
        <taxon>Pseudomonadota</taxon>
        <taxon>Gammaproteobacteria</taxon>
        <taxon>Alteromonadales</taxon>
        <taxon>Ferrimonadaceae</taxon>
        <taxon>Paraferrimonas</taxon>
    </lineage>
</organism>
<sequence>MFSVCVAAEIDWSDYDSQTLSTQSIEVKEKIDSLPEPHLASKRDLSHAANLLSYTFSQVASQRGELSESLKSYHQLPSEQKQSAWEQIETQKLSLDSLNHSKAWLLKYVSSDVNNRYTGFGPDGVRQLWQEAAVTQTIVRYQFIAQLRNLITFAQDLRVSPVPAILVVIKILLVFGVLKFWLKAGHNFVISRLELAKQHPRRKESLSTTFWRYANRIHKPLAWLIAIHIVLLILLELPGFSGLSYVDIIVRWSFTAVIVIKLVTEFASFHSHSNNISGIVQLRMSTIKLWVWTGVFVGIILTSTKLSVNEGTIYSWVQSSMLLIFLVILVKTLVSWRSVVFQQVNKMEDAPPYIHWAIDHQKHWLLSPVATAIGMVVLIRQRLFFELYQNLSQYQMFKHALAYLFRVEVAKQSQIAEESQHMKRIKGDEAFNYIAPGHQDSTLVEDYGKEQLNELSRYVLANIPAMVMVCSERGLGLTTFLKRLLYRSKSEHGYYINCPHGGFNELLKAIKAELGMPEDATEIELVKHLRKAEHRILLCIDNSQRLVSPKVGGLSELMKFTKLVRRGRNNHGVVLGIDQSTWRFIDRARGERLLFDKVLALPRWSEQQIADLLQTRIAKEGEHAISFAGLKLPKQWDEQDLTEEERAEMGFYRILWDYSDGNPTVALRFFRMSLHRDKTDDQVYVRIFKAPDAKELETMPKPMLAVLRAIVQLEVASAEELSDCTQLSFSEVLNTLRYFQNRGFIELLDDKAKISSHWFRYITDTLHNQHLLVK</sequence>
<evidence type="ECO:0000256" key="1">
    <source>
        <dbReference type="SAM" id="Phobius"/>
    </source>
</evidence>
<keyword evidence="1" id="KW-1133">Transmembrane helix</keyword>
<dbReference type="SUPFAM" id="SSF52540">
    <property type="entry name" value="P-loop containing nucleoside triphosphate hydrolases"/>
    <property type="match status" value="1"/>
</dbReference>
<name>A0AA37TL18_9GAMM</name>
<dbReference type="InterPro" id="IPR027417">
    <property type="entry name" value="P-loop_NTPase"/>
</dbReference>
<accession>A0AA37TL18</accession>
<dbReference type="Pfam" id="PF13401">
    <property type="entry name" value="AAA_22"/>
    <property type="match status" value="1"/>
</dbReference>
<reference evidence="3 4" key="1">
    <citation type="journal article" date="2014" name="Int. J. Syst. Evol. Microbiol.">
        <title>Complete genome sequence of Corynebacterium casei LMG S-19264T (=DSM 44701T), isolated from a smear-ripened cheese.</title>
        <authorList>
            <consortium name="US DOE Joint Genome Institute (JGI-PGF)"/>
            <person name="Walter F."/>
            <person name="Albersmeier A."/>
            <person name="Kalinowski J."/>
            <person name="Ruckert C."/>
        </authorList>
    </citation>
    <scope>NUCLEOTIDE SEQUENCE [LARGE SCALE GENOMIC DNA]</scope>
    <source>
        <strain evidence="3 4">NBRC 112785</strain>
    </source>
</reference>
<dbReference type="Proteomes" id="UP001157439">
    <property type="component" value="Unassembled WGS sequence"/>
</dbReference>
<feature type="transmembrane region" description="Helical" evidence="1">
    <location>
        <begin position="249"/>
        <end position="269"/>
    </location>
</feature>
<feature type="domain" description="ORC1/DEAH AAA+ ATPase" evidence="2">
    <location>
        <begin position="466"/>
        <end position="566"/>
    </location>
</feature>
<dbReference type="GO" id="GO:0016887">
    <property type="term" value="F:ATP hydrolysis activity"/>
    <property type="evidence" value="ECO:0007669"/>
    <property type="project" value="InterPro"/>
</dbReference>
<feature type="transmembrane region" description="Helical" evidence="1">
    <location>
        <begin position="221"/>
        <end position="243"/>
    </location>
</feature>
<evidence type="ECO:0000259" key="2">
    <source>
        <dbReference type="Pfam" id="PF13401"/>
    </source>
</evidence>
<evidence type="ECO:0000313" key="4">
    <source>
        <dbReference type="Proteomes" id="UP001157439"/>
    </source>
</evidence>
<comment type="caution">
    <text evidence="3">The sequence shown here is derived from an EMBL/GenBank/DDBJ whole genome shotgun (WGS) entry which is preliminary data.</text>
</comment>
<feature type="transmembrane region" description="Helical" evidence="1">
    <location>
        <begin position="289"/>
        <end position="307"/>
    </location>
</feature>
<proteinExistence type="predicted"/>
<evidence type="ECO:0000313" key="3">
    <source>
        <dbReference type="EMBL" id="GLS83204.1"/>
    </source>
</evidence>
<dbReference type="AlphaFoldDB" id="A0AA37TL18"/>